<proteinExistence type="predicted"/>
<dbReference type="AlphaFoldDB" id="A0AAU9UR97"/>
<gene>
    <name evidence="1" type="ORF">EEDITHA_LOCUS15945</name>
</gene>
<reference evidence="1" key="1">
    <citation type="submission" date="2022-03" db="EMBL/GenBank/DDBJ databases">
        <authorList>
            <person name="Tunstrom K."/>
        </authorList>
    </citation>
    <scope>NUCLEOTIDE SEQUENCE</scope>
</reference>
<evidence type="ECO:0000313" key="2">
    <source>
        <dbReference type="Proteomes" id="UP001153954"/>
    </source>
</evidence>
<dbReference type="EMBL" id="CAKOGL010000023">
    <property type="protein sequence ID" value="CAH2101159.1"/>
    <property type="molecule type" value="Genomic_DNA"/>
</dbReference>
<dbReference type="Proteomes" id="UP001153954">
    <property type="component" value="Unassembled WGS sequence"/>
</dbReference>
<comment type="caution">
    <text evidence="1">The sequence shown here is derived from an EMBL/GenBank/DDBJ whole genome shotgun (WGS) entry which is preliminary data.</text>
</comment>
<keyword evidence="2" id="KW-1185">Reference proteome</keyword>
<evidence type="ECO:0000313" key="1">
    <source>
        <dbReference type="EMBL" id="CAH2101159.1"/>
    </source>
</evidence>
<protein>
    <submittedName>
        <fullName evidence="1">Uncharacterized protein</fullName>
    </submittedName>
</protein>
<sequence length="120" mass="14147">MYSSFFEYLQIFEGDITVTTPLRKSNEIIPTKKMPKRKIMFNNIADNGTKSRKDQGEYVSRMLIHSKVLKDEEHMRRMEMAKEGHAIKMEMQREKLKSAIQKRIILELKKAREASSIQLV</sequence>
<name>A0AAU9UR97_EUPED</name>
<organism evidence="1 2">
    <name type="scientific">Euphydryas editha</name>
    <name type="common">Edith's checkerspot</name>
    <dbReference type="NCBI Taxonomy" id="104508"/>
    <lineage>
        <taxon>Eukaryota</taxon>
        <taxon>Metazoa</taxon>
        <taxon>Ecdysozoa</taxon>
        <taxon>Arthropoda</taxon>
        <taxon>Hexapoda</taxon>
        <taxon>Insecta</taxon>
        <taxon>Pterygota</taxon>
        <taxon>Neoptera</taxon>
        <taxon>Endopterygota</taxon>
        <taxon>Lepidoptera</taxon>
        <taxon>Glossata</taxon>
        <taxon>Ditrysia</taxon>
        <taxon>Papilionoidea</taxon>
        <taxon>Nymphalidae</taxon>
        <taxon>Nymphalinae</taxon>
        <taxon>Euphydryas</taxon>
    </lineage>
</organism>
<accession>A0AAU9UR97</accession>